<reference evidence="4 5" key="1">
    <citation type="submission" date="2016-10" db="EMBL/GenBank/DDBJ databases">
        <authorList>
            <person name="de Groot N.N."/>
        </authorList>
    </citation>
    <scope>NUCLEOTIDE SEQUENCE [LARGE SCALE GENOMIC DNA]</scope>
    <source>
        <strain evidence="4 5">DSM 43067</strain>
    </source>
</reference>
<dbReference type="SMART" id="SM00822">
    <property type="entry name" value="PKS_KR"/>
    <property type="match status" value="1"/>
</dbReference>
<dbReference type="Pfam" id="PF13561">
    <property type="entry name" value="adh_short_C2"/>
    <property type="match status" value="1"/>
</dbReference>
<dbReference type="InterPro" id="IPR020904">
    <property type="entry name" value="Sc_DH/Rdtase_CS"/>
</dbReference>
<dbReference type="CDD" id="cd05233">
    <property type="entry name" value="SDR_c"/>
    <property type="match status" value="1"/>
</dbReference>
<evidence type="ECO:0000313" key="5">
    <source>
        <dbReference type="Proteomes" id="UP000183413"/>
    </source>
</evidence>
<evidence type="ECO:0000256" key="1">
    <source>
        <dbReference type="ARBA" id="ARBA00006484"/>
    </source>
</evidence>
<gene>
    <name evidence="4" type="ORF">SAMN04489713_112211</name>
</gene>
<dbReference type="PRINTS" id="PR00081">
    <property type="entry name" value="GDHRDH"/>
</dbReference>
<dbReference type="STRING" id="1993.SAMN04489713_112211"/>
<dbReference type="InterPro" id="IPR002347">
    <property type="entry name" value="SDR_fam"/>
</dbReference>
<keyword evidence="2" id="KW-0560">Oxidoreductase</keyword>
<organism evidence="4 5">
    <name type="scientific">Actinomadura madurae</name>
    <dbReference type="NCBI Taxonomy" id="1993"/>
    <lineage>
        <taxon>Bacteria</taxon>
        <taxon>Bacillati</taxon>
        <taxon>Actinomycetota</taxon>
        <taxon>Actinomycetes</taxon>
        <taxon>Streptosporangiales</taxon>
        <taxon>Thermomonosporaceae</taxon>
        <taxon>Actinomadura</taxon>
    </lineage>
</organism>
<comment type="similarity">
    <text evidence="1">Belongs to the short-chain dehydrogenases/reductases (SDR) family.</text>
</comment>
<dbReference type="eggNOG" id="COG1028">
    <property type="taxonomic scope" value="Bacteria"/>
</dbReference>
<dbReference type="PROSITE" id="PS00061">
    <property type="entry name" value="ADH_SHORT"/>
    <property type="match status" value="1"/>
</dbReference>
<dbReference type="Gene3D" id="3.40.50.720">
    <property type="entry name" value="NAD(P)-binding Rossmann-like Domain"/>
    <property type="match status" value="1"/>
</dbReference>
<dbReference type="RefSeq" id="WP_075023090.1">
    <property type="nucleotide sequence ID" value="NZ_FOVH01000012.1"/>
</dbReference>
<dbReference type="InterPro" id="IPR036291">
    <property type="entry name" value="NAD(P)-bd_dom_sf"/>
</dbReference>
<dbReference type="PANTHER" id="PTHR43639">
    <property type="entry name" value="OXIDOREDUCTASE, SHORT-CHAIN DEHYDROGENASE/REDUCTASE FAMILY (AFU_ORTHOLOGUE AFUA_5G02870)"/>
    <property type="match status" value="1"/>
</dbReference>
<dbReference type="SUPFAM" id="SSF51735">
    <property type="entry name" value="NAD(P)-binding Rossmann-fold domains"/>
    <property type="match status" value="1"/>
</dbReference>
<feature type="domain" description="Ketoreductase" evidence="3">
    <location>
        <begin position="13"/>
        <end position="193"/>
    </location>
</feature>
<dbReference type="InterPro" id="IPR057326">
    <property type="entry name" value="KR_dom"/>
</dbReference>
<dbReference type="PANTHER" id="PTHR43639:SF1">
    <property type="entry name" value="SHORT-CHAIN DEHYDROGENASE_REDUCTASE FAMILY PROTEIN"/>
    <property type="match status" value="1"/>
</dbReference>
<dbReference type="GO" id="GO:0016491">
    <property type="term" value="F:oxidoreductase activity"/>
    <property type="evidence" value="ECO:0007669"/>
    <property type="project" value="UniProtKB-KW"/>
</dbReference>
<evidence type="ECO:0000313" key="4">
    <source>
        <dbReference type="EMBL" id="SFP22652.1"/>
    </source>
</evidence>
<name>A0A1I5NLP8_9ACTN</name>
<dbReference type="AlphaFoldDB" id="A0A1I5NLP8"/>
<dbReference type="EMBL" id="FOVH01000012">
    <property type="protein sequence ID" value="SFP22652.1"/>
    <property type="molecule type" value="Genomic_DNA"/>
</dbReference>
<dbReference type="PRINTS" id="PR00080">
    <property type="entry name" value="SDRFAMILY"/>
</dbReference>
<keyword evidence="5" id="KW-1185">Reference proteome</keyword>
<dbReference type="Proteomes" id="UP000183413">
    <property type="component" value="Unassembled WGS sequence"/>
</dbReference>
<evidence type="ECO:0000256" key="2">
    <source>
        <dbReference type="ARBA" id="ARBA00023002"/>
    </source>
</evidence>
<sequence>MSENETGEEFAGRTALVTGGGKGIGRAISLELGRRGADVAISYRSDTPAAEETAALVRKMGRRALLVQTDVGDESANVATVERIRAELGPITLLVNNAAYTKRQRPADITPRSWRAIFTTNVDAVFQLMWLVREDMVAAGGGAIVNISSQAGAHAEPEMIAYGASKAALNSLTASAALAFAREKIRVNAVSPGFIRTPRMDTVDEATVQQLLRGIPIGRIGEPEDIAATVGFLLSDAASFVTGQVWAVSGGK</sequence>
<proteinExistence type="inferred from homology"/>
<dbReference type="FunFam" id="3.40.50.720:FF:000084">
    <property type="entry name" value="Short-chain dehydrogenase reductase"/>
    <property type="match status" value="1"/>
</dbReference>
<evidence type="ECO:0000259" key="3">
    <source>
        <dbReference type="SMART" id="SM00822"/>
    </source>
</evidence>
<dbReference type="InParanoid" id="A0A1I5NLP8"/>
<accession>A0A1I5NLP8</accession>
<dbReference type="NCBIfam" id="NF005559">
    <property type="entry name" value="PRK07231.1"/>
    <property type="match status" value="1"/>
</dbReference>
<protein>
    <submittedName>
        <fullName evidence="4">3-oxoacyl-[acyl-carrier protein] reductase</fullName>
    </submittedName>
</protein>